<dbReference type="InterPro" id="IPR021104">
    <property type="entry name" value="KfrA_DNA-bd_N"/>
</dbReference>
<dbReference type="EMBL" id="LAZR01000009">
    <property type="protein sequence ID" value="KKO08448.1"/>
    <property type="molecule type" value="Genomic_DNA"/>
</dbReference>
<sequence>MVYATYEAVAEAATTLLSQDKEPTLNDIRDVLGGGSLNTIAKHLRTFREGRGEAEARLPPTFVNEFSVAAAAENLLLGGKKPTIEAVRKELGTGSKRTISPLLEKWHARTNRAAKRAALEVPKELRESSTQLIGRLWCLALEHVRDRDEATRRSLGYAERDLKEARRAHNKFVKDTEREIGLRDAYIADLEKRLEMKEKT</sequence>
<protein>
    <recommendedName>
        <fullName evidence="1">KfrA N-terminal DNA-binding domain-containing protein</fullName>
    </recommendedName>
</protein>
<organism evidence="2">
    <name type="scientific">marine sediment metagenome</name>
    <dbReference type="NCBI Taxonomy" id="412755"/>
    <lineage>
        <taxon>unclassified sequences</taxon>
        <taxon>metagenomes</taxon>
        <taxon>ecological metagenomes</taxon>
    </lineage>
</organism>
<evidence type="ECO:0000313" key="2">
    <source>
        <dbReference type="EMBL" id="KKO08448.1"/>
    </source>
</evidence>
<feature type="domain" description="KfrA N-terminal DNA-binding" evidence="1">
    <location>
        <begin position="5"/>
        <end position="56"/>
    </location>
</feature>
<evidence type="ECO:0000259" key="1">
    <source>
        <dbReference type="Pfam" id="PF11740"/>
    </source>
</evidence>
<accession>A0A0F9W830</accession>
<name>A0A0F9W830_9ZZZZ</name>
<dbReference type="AlphaFoldDB" id="A0A0F9W830"/>
<gene>
    <name evidence="2" type="ORF">LCGC14_0043860</name>
</gene>
<dbReference type="Pfam" id="PF11740">
    <property type="entry name" value="KfrA_N"/>
    <property type="match status" value="2"/>
</dbReference>
<proteinExistence type="predicted"/>
<comment type="caution">
    <text evidence="2">The sequence shown here is derived from an EMBL/GenBank/DDBJ whole genome shotgun (WGS) entry which is preliminary data.</text>
</comment>
<reference evidence="2" key="1">
    <citation type="journal article" date="2015" name="Nature">
        <title>Complex archaea that bridge the gap between prokaryotes and eukaryotes.</title>
        <authorList>
            <person name="Spang A."/>
            <person name="Saw J.H."/>
            <person name="Jorgensen S.L."/>
            <person name="Zaremba-Niedzwiedzka K."/>
            <person name="Martijn J."/>
            <person name="Lind A.E."/>
            <person name="van Eijk R."/>
            <person name="Schleper C."/>
            <person name="Guy L."/>
            <person name="Ettema T.J."/>
        </authorList>
    </citation>
    <scope>NUCLEOTIDE SEQUENCE</scope>
</reference>
<feature type="domain" description="KfrA N-terminal DNA-binding" evidence="1">
    <location>
        <begin position="66"/>
        <end position="169"/>
    </location>
</feature>